<sequence>MFEPLLNHIQKFVPLTADEQELVVSYLKYEELGKKQFMFSEGDTCNAQYFVMEGCVRMYFIKDNGVEQIVQFGIDNWWIADYMSFTMHTPSKFFLQTVQRSKMVVLKQDKQEELLDRLPKLERYFRRVYQKAYAAAQTRVLFHADLSGEEKYHHFASRFPDFVQRIPQYMLASYLGFSPEFLSRVRAKDH</sequence>
<comment type="caution">
    <text evidence="2">The sequence shown here is derived from an EMBL/GenBank/DDBJ whole genome shotgun (WGS) entry which is preliminary data.</text>
</comment>
<dbReference type="SUPFAM" id="SSF51206">
    <property type="entry name" value="cAMP-binding domain-like"/>
    <property type="match status" value="1"/>
</dbReference>
<dbReference type="Gene3D" id="2.60.120.10">
    <property type="entry name" value="Jelly Rolls"/>
    <property type="match status" value="1"/>
</dbReference>
<dbReference type="CDD" id="cd00038">
    <property type="entry name" value="CAP_ED"/>
    <property type="match status" value="1"/>
</dbReference>
<evidence type="ECO:0000313" key="2">
    <source>
        <dbReference type="EMBL" id="MDT3404678.1"/>
    </source>
</evidence>
<dbReference type="RefSeq" id="WP_311952229.1">
    <property type="nucleotide sequence ID" value="NZ_JAVLVU010000001.1"/>
</dbReference>
<evidence type="ECO:0000259" key="1">
    <source>
        <dbReference type="Pfam" id="PF00027"/>
    </source>
</evidence>
<reference evidence="3" key="1">
    <citation type="submission" date="2023-07" db="EMBL/GenBank/DDBJ databases">
        <title>Functional and genomic diversity of the sorghum phyllosphere microbiome.</title>
        <authorList>
            <person name="Shade A."/>
        </authorList>
    </citation>
    <scope>NUCLEOTIDE SEQUENCE [LARGE SCALE GENOMIC DNA]</scope>
    <source>
        <strain evidence="3">SORGH_AS_0422</strain>
    </source>
</reference>
<keyword evidence="3" id="KW-1185">Reference proteome</keyword>
<protein>
    <submittedName>
        <fullName evidence="2">CRP/FNR family transcriptional regulator</fullName>
    </submittedName>
</protein>
<dbReference type="Proteomes" id="UP001258315">
    <property type="component" value="Unassembled WGS sequence"/>
</dbReference>
<dbReference type="InterPro" id="IPR018490">
    <property type="entry name" value="cNMP-bd_dom_sf"/>
</dbReference>
<accession>A0ABU3GY36</accession>
<dbReference type="Pfam" id="PF00027">
    <property type="entry name" value="cNMP_binding"/>
    <property type="match status" value="1"/>
</dbReference>
<dbReference type="EMBL" id="JAVLVU010000001">
    <property type="protein sequence ID" value="MDT3404678.1"/>
    <property type="molecule type" value="Genomic_DNA"/>
</dbReference>
<organism evidence="2 3">
    <name type="scientific">Mucilaginibacter terrae</name>
    <dbReference type="NCBI Taxonomy" id="1955052"/>
    <lineage>
        <taxon>Bacteria</taxon>
        <taxon>Pseudomonadati</taxon>
        <taxon>Bacteroidota</taxon>
        <taxon>Sphingobacteriia</taxon>
        <taxon>Sphingobacteriales</taxon>
        <taxon>Sphingobacteriaceae</taxon>
        <taxon>Mucilaginibacter</taxon>
    </lineage>
</organism>
<proteinExistence type="predicted"/>
<evidence type="ECO:0000313" key="3">
    <source>
        <dbReference type="Proteomes" id="UP001258315"/>
    </source>
</evidence>
<name>A0ABU3GY36_9SPHI</name>
<feature type="domain" description="Cyclic nucleotide-binding" evidence="1">
    <location>
        <begin position="31"/>
        <end position="117"/>
    </location>
</feature>
<gene>
    <name evidence="2" type="ORF">QE417_003750</name>
</gene>
<dbReference type="InterPro" id="IPR000595">
    <property type="entry name" value="cNMP-bd_dom"/>
</dbReference>
<dbReference type="InterPro" id="IPR014710">
    <property type="entry name" value="RmlC-like_jellyroll"/>
</dbReference>